<dbReference type="STRING" id="1150600.ADIARSV_2723"/>
<name>R9GRF0_9SPHI</name>
<feature type="compositionally biased region" description="Basic and acidic residues" evidence="2">
    <location>
        <begin position="93"/>
        <end position="110"/>
    </location>
</feature>
<feature type="region of interest" description="Disordered" evidence="2">
    <location>
        <begin position="68"/>
        <end position="110"/>
    </location>
</feature>
<evidence type="ECO:0000313" key="4">
    <source>
        <dbReference type="EMBL" id="EOR94110.1"/>
    </source>
</evidence>
<proteinExistence type="predicted"/>
<dbReference type="AlphaFoldDB" id="R9GRF0"/>
<evidence type="ECO:0000256" key="1">
    <source>
        <dbReference type="ARBA" id="ARBA00022723"/>
    </source>
</evidence>
<keyword evidence="5" id="KW-1185">Reference proteome</keyword>
<comment type="caution">
    <text evidence="4">The sequence shown here is derived from an EMBL/GenBank/DDBJ whole genome shotgun (WGS) entry which is preliminary data.</text>
</comment>
<keyword evidence="1" id="KW-0479">Metal-binding</keyword>
<dbReference type="Gene3D" id="3.30.70.100">
    <property type="match status" value="1"/>
</dbReference>
<evidence type="ECO:0000256" key="2">
    <source>
        <dbReference type="SAM" id="MobiDB-lite"/>
    </source>
</evidence>
<dbReference type="CDD" id="cd00371">
    <property type="entry name" value="HMA"/>
    <property type="match status" value="1"/>
</dbReference>
<evidence type="ECO:0000313" key="5">
    <source>
        <dbReference type="Proteomes" id="UP000014174"/>
    </source>
</evidence>
<dbReference type="GO" id="GO:0046872">
    <property type="term" value="F:metal ion binding"/>
    <property type="evidence" value="ECO:0007669"/>
    <property type="project" value="UniProtKB-KW"/>
</dbReference>
<dbReference type="InterPro" id="IPR006121">
    <property type="entry name" value="HMA_dom"/>
</dbReference>
<dbReference type="PROSITE" id="PS01047">
    <property type="entry name" value="HMA_1"/>
    <property type="match status" value="1"/>
</dbReference>
<organism evidence="4 5">
    <name type="scientific">Arcticibacter svalbardensis MN12-7</name>
    <dbReference type="NCBI Taxonomy" id="1150600"/>
    <lineage>
        <taxon>Bacteria</taxon>
        <taxon>Pseudomonadati</taxon>
        <taxon>Bacteroidota</taxon>
        <taxon>Sphingobacteriia</taxon>
        <taxon>Sphingobacteriales</taxon>
        <taxon>Sphingobacteriaceae</taxon>
        <taxon>Arcticibacter</taxon>
    </lineage>
</organism>
<sequence>MKRYYYELKGMSCDGCVDNVKSALIELQNVVNADVKLNPPGVVITMNEPMDTSVLQTQLSKAGNYTILSQGDVNGEEDDTPDIERSSSFSNTHTERQDKPFGIDHEPGVL</sequence>
<dbReference type="OrthoDB" id="1521937at2"/>
<dbReference type="EMBL" id="AQPN01000098">
    <property type="protein sequence ID" value="EOR94110.1"/>
    <property type="molecule type" value="Genomic_DNA"/>
</dbReference>
<dbReference type="SUPFAM" id="SSF55008">
    <property type="entry name" value="HMA, heavy metal-associated domain"/>
    <property type="match status" value="1"/>
</dbReference>
<feature type="domain" description="HMA" evidence="3">
    <location>
        <begin position="8"/>
        <end position="63"/>
    </location>
</feature>
<dbReference type="RefSeq" id="WP_016195954.1">
    <property type="nucleotide sequence ID" value="NZ_AQPN01000098.1"/>
</dbReference>
<dbReference type="InterPro" id="IPR017969">
    <property type="entry name" value="Heavy-metal-associated_CS"/>
</dbReference>
<protein>
    <recommendedName>
        <fullName evidence="3">HMA domain-containing protein</fullName>
    </recommendedName>
</protein>
<evidence type="ECO:0000259" key="3">
    <source>
        <dbReference type="Pfam" id="PF00403"/>
    </source>
</evidence>
<reference evidence="4 5" key="1">
    <citation type="journal article" date="2013" name="Genome Announc.">
        <title>Draft Genome Sequence of Arcticibacter svalbardensis Strain MN12-7T, a Member of the Family Sphingobacteriaceae Isolated from an Arctic Soil Sample.</title>
        <authorList>
            <person name="Shivaji S."/>
            <person name="Ara S."/>
            <person name="Prasad S."/>
            <person name="Manasa B.P."/>
            <person name="Begum Z."/>
            <person name="Singh A."/>
            <person name="Kumar Pinnaka A."/>
        </authorList>
    </citation>
    <scope>NUCLEOTIDE SEQUENCE [LARGE SCALE GENOMIC DNA]</scope>
    <source>
        <strain evidence="4 5">MN12-7</strain>
    </source>
</reference>
<dbReference type="InterPro" id="IPR036163">
    <property type="entry name" value="HMA_dom_sf"/>
</dbReference>
<accession>R9GRF0</accession>
<dbReference type="Proteomes" id="UP000014174">
    <property type="component" value="Unassembled WGS sequence"/>
</dbReference>
<dbReference type="Pfam" id="PF00403">
    <property type="entry name" value="HMA"/>
    <property type="match status" value="1"/>
</dbReference>
<gene>
    <name evidence="4" type="ORF">ADIARSV_2723</name>
</gene>